<dbReference type="FunFam" id="1.10.630.10:FF:000018">
    <property type="entry name" value="Cytochrome P450 monooxygenase"/>
    <property type="match status" value="1"/>
</dbReference>
<dbReference type="Gene3D" id="1.10.630.10">
    <property type="entry name" value="Cytochrome P450"/>
    <property type="match status" value="1"/>
</dbReference>
<dbReference type="PANTHER" id="PTHR46696:SF1">
    <property type="entry name" value="CYTOCHROME P450 YJIB-RELATED"/>
    <property type="match status" value="1"/>
</dbReference>
<keyword evidence="5 7" id="KW-0408">Iron</keyword>
<dbReference type="PANTHER" id="PTHR46696">
    <property type="entry name" value="P450, PUTATIVE (EUROFUNG)-RELATED"/>
    <property type="match status" value="1"/>
</dbReference>
<evidence type="ECO:0000256" key="6">
    <source>
        <dbReference type="ARBA" id="ARBA00023033"/>
    </source>
</evidence>
<dbReference type="PROSITE" id="PS00086">
    <property type="entry name" value="CYTOCHROME_P450"/>
    <property type="match status" value="1"/>
</dbReference>
<evidence type="ECO:0000313" key="8">
    <source>
        <dbReference type="EMBL" id="XCP92787.1"/>
    </source>
</evidence>
<gene>
    <name evidence="8" type="ORF">ABXS70_16185</name>
</gene>
<dbReference type="GO" id="GO:0020037">
    <property type="term" value="F:heme binding"/>
    <property type="evidence" value="ECO:0007669"/>
    <property type="project" value="InterPro"/>
</dbReference>
<dbReference type="GO" id="GO:0005506">
    <property type="term" value="F:iron ion binding"/>
    <property type="evidence" value="ECO:0007669"/>
    <property type="project" value="InterPro"/>
</dbReference>
<keyword evidence="3 7" id="KW-0479">Metal-binding</keyword>
<evidence type="ECO:0000256" key="7">
    <source>
        <dbReference type="RuleBase" id="RU000461"/>
    </source>
</evidence>
<dbReference type="InterPro" id="IPR002397">
    <property type="entry name" value="Cyt_P450_B"/>
</dbReference>
<name>A0AAU8N4N7_9BACL</name>
<dbReference type="InterPro" id="IPR036396">
    <property type="entry name" value="Cyt_P450_sf"/>
</dbReference>
<proteinExistence type="inferred from homology"/>
<dbReference type="InterPro" id="IPR001128">
    <property type="entry name" value="Cyt_P450"/>
</dbReference>
<evidence type="ECO:0000256" key="4">
    <source>
        <dbReference type="ARBA" id="ARBA00023002"/>
    </source>
</evidence>
<keyword evidence="4 7" id="KW-0560">Oxidoreductase</keyword>
<dbReference type="AlphaFoldDB" id="A0AAU8N4N7"/>
<dbReference type="EMBL" id="CP159992">
    <property type="protein sequence ID" value="XCP92787.1"/>
    <property type="molecule type" value="Genomic_DNA"/>
</dbReference>
<protein>
    <submittedName>
        <fullName evidence="8">Cytochrome P450</fullName>
    </submittedName>
</protein>
<accession>A0AAU8N4N7</accession>
<comment type="similarity">
    <text evidence="1 7">Belongs to the cytochrome P450 family.</text>
</comment>
<dbReference type="PRINTS" id="PR00385">
    <property type="entry name" value="P450"/>
</dbReference>
<dbReference type="CDD" id="cd11032">
    <property type="entry name" value="P450_EryK-like"/>
    <property type="match status" value="1"/>
</dbReference>
<organism evidence="8">
    <name type="scientific">Paenibacillus sp. AN1007</name>
    <dbReference type="NCBI Taxonomy" id="3151385"/>
    <lineage>
        <taxon>Bacteria</taxon>
        <taxon>Bacillati</taxon>
        <taxon>Bacillota</taxon>
        <taxon>Bacilli</taxon>
        <taxon>Bacillales</taxon>
        <taxon>Paenibacillaceae</taxon>
        <taxon>Paenibacillus</taxon>
    </lineage>
</organism>
<evidence type="ECO:0000256" key="2">
    <source>
        <dbReference type="ARBA" id="ARBA00022617"/>
    </source>
</evidence>
<dbReference type="SUPFAM" id="SSF48264">
    <property type="entry name" value="Cytochrome P450"/>
    <property type="match status" value="1"/>
</dbReference>
<dbReference type="Pfam" id="PF00067">
    <property type="entry name" value="p450"/>
    <property type="match status" value="1"/>
</dbReference>
<dbReference type="PRINTS" id="PR00359">
    <property type="entry name" value="BP450"/>
</dbReference>
<reference evidence="8" key="1">
    <citation type="submission" date="2024-05" db="EMBL/GenBank/DDBJ databases">
        <title>Draft genome assemblies of 36 bacteria isolated from hibernating arctic ground squirrels.</title>
        <authorList>
            <person name="McKee H."/>
            <person name="Mullen L."/>
            <person name="Drown D.M."/>
            <person name="Duddleston K.N."/>
        </authorList>
    </citation>
    <scope>NUCLEOTIDE SEQUENCE</scope>
    <source>
        <strain evidence="8">AN1007</strain>
    </source>
</reference>
<dbReference type="GO" id="GO:0004497">
    <property type="term" value="F:monooxygenase activity"/>
    <property type="evidence" value="ECO:0007669"/>
    <property type="project" value="UniProtKB-KW"/>
</dbReference>
<dbReference type="InterPro" id="IPR017972">
    <property type="entry name" value="Cyt_P450_CS"/>
</dbReference>
<sequence length="399" mass="45719">MKQAPRKYANYIPIRELHSKERQLSPFQVYAELRENTPVRYDEHRECWDVFRYEDVQYVLKNPKLFSSERNRANTSILTTDPPKHKQLRDLVNQAFTPKAIEALAPRIQQITDELLADHLSSSRMNLIDDLAAPLPVIVIAELIGVPAADRRDFKLWSDVLVKGARDDSEEAFQEMAREKQQNIQELYAYFTDIMEQRRVEPQDDLISLLLAAEIEGQKLTEEEVINFCILLLVAGNETTTNLIANAVRVLSEQPELQKELREHPDRVAGAVEETLRYYPPIVAIGRVARETVELHGQTIQAGDQVISWVGAANRDPAQFDQADTFVPERKPNRHMGFGFGIHFCLGAPLARLEARAALHTLLQRMEHIQLVPETGLEPIQSAFVFGVKEYPIQFRERH</sequence>
<dbReference type="GO" id="GO:0016705">
    <property type="term" value="F:oxidoreductase activity, acting on paired donors, with incorporation or reduction of molecular oxygen"/>
    <property type="evidence" value="ECO:0007669"/>
    <property type="project" value="InterPro"/>
</dbReference>
<keyword evidence="6 7" id="KW-0503">Monooxygenase</keyword>
<evidence type="ECO:0000256" key="1">
    <source>
        <dbReference type="ARBA" id="ARBA00010617"/>
    </source>
</evidence>
<evidence type="ECO:0000256" key="3">
    <source>
        <dbReference type="ARBA" id="ARBA00022723"/>
    </source>
</evidence>
<keyword evidence="2 7" id="KW-0349">Heme</keyword>
<evidence type="ECO:0000256" key="5">
    <source>
        <dbReference type="ARBA" id="ARBA00023004"/>
    </source>
</evidence>
<dbReference type="RefSeq" id="WP_366289158.1">
    <property type="nucleotide sequence ID" value="NZ_CP159992.1"/>
</dbReference>